<reference evidence="2" key="1">
    <citation type="submission" date="2014-09" db="EMBL/GenBank/DDBJ databases">
        <authorList>
            <person name="Gomez-Valero L."/>
        </authorList>
    </citation>
    <scope>NUCLEOTIDE SEQUENCE [LARGE SCALE GENOMIC DNA]</scope>
    <source>
        <strain evidence="2">ATCC700992</strain>
    </source>
</reference>
<dbReference type="AlphaFoldDB" id="A0A098G271"/>
<evidence type="ECO:0000313" key="2">
    <source>
        <dbReference type="Proteomes" id="UP000032430"/>
    </source>
</evidence>
<dbReference type="Proteomes" id="UP000032430">
    <property type="component" value="Chromosome I"/>
</dbReference>
<dbReference type="HOGENOM" id="CLU_046258_0_0_6"/>
<sequence length="386" mass="45339">MTRMKSQSIVKCTYKLCSILLFILPTALYADPKINNLIKKPMVEPVLKSYIEPYDSMICKIPSIPDLKSHKTIADDSVSIIPQIKNVIPNKRPTDIFAMLKNHPSHFNAPITQSNIRSAVLWNQQVLNKPNSRQWMDQIHLFKYHYQKQFERDNRQRFNNYEQYWKNGHYHNQYGLWHKWGFYGGFWYPTRPFFAIENYFTYPTVQWLFVDDSVAPGYFKSYYSEKMLPPDCLKAFTYKNIYFPSDTLRDLLVEASAFPQNVRCNFRLALINITAQLKKTIDEQFFILFTFKHNDIVINHYQNLQNKAIVVAGFINQGKIKVAFEALMDLKNPNQSIIFIPESSKPTDKQLQQLYQLTNRIRVLGGNPFTASQEPSLNNYNPVNLE</sequence>
<organism evidence="1 2">
    <name type="scientific">Legionella fallonii LLAP-10</name>
    <dbReference type="NCBI Taxonomy" id="1212491"/>
    <lineage>
        <taxon>Bacteria</taxon>
        <taxon>Pseudomonadati</taxon>
        <taxon>Pseudomonadota</taxon>
        <taxon>Gammaproteobacteria</taxon>
        <taxon>Legionellales</taxon>
        <taxon>Legionellaceae</taxon>
        <taxon>Legionella</taxon>
    </lineage>
</organism>
<evidence type="ECO:0000313" key="1">
    <source>
        <dbReference type="EMBL" id="CEG56573.1"/>
    </source>
</evidence>
<keyword evidence="2" id="KW-1185">Reference proteome</keyword>
<accession>A0A098G271</accession>
<gene>
    <name evidence="1" type="ORF">LFA_1140</name>
</gene>
<name>A0A098G271_9GAMM</name>
<dbReference type="KEGG" id="lfa:LFA_1140"/>
<proteinExistence type="predicted"/>
<dbReference type="EMBL" id="LN614827">
    <property type="protein sequence ID" value="CEG56573.1"/>
    <property type="molecule type" value="Genomic_DNA"/>
</dbReference>
<protein>
    <submittedName>
        <fullName evidence="1">Uncharacterized protein</fullName>
    </submittedName>
</protein>